<dbReference type="EMBL" id="BAABCE010000005">
    <property type="protein sequence ID" value="GAA3544446.1"/>
    <property type="molecule type" value="Genomic_DNA"/>
</dbReference>
<reference evidence="3" key="1">
    <citation type="journal article" date="2019" name="Int. J. Syst. Evol. Microbiol.">
        <title>The Global Catalogue of Microorganisms (GCM) 10K type strain sequencing project: providing services to taxonomists for standard genome sequencing and annotation.</title>
        <authorList>
            <consortium name="The Broad Institute Genomics Platform"/>
            <consortium name="The Broad Institute Genome Sequencing Center for Infectious Disease"/>
            <person name="Wu L."/>
            <person name="Ma J."/>
        </authorList>
    </citation>
    <scope>NUCLEOTIDE SEQUENCE [LARGE SCALE GENOMIC DNA]</scope>
    <source>
        <strain evidence="3">JCM 17656</strain>
    </source>
</reference>
<accession>A0ABP6W586</accession>
<organism evidence="2 3">
    <name type="scientific">Streptomyces osmaniensis</name>
    <dbReference type="NCBI Taxonomy" id="593134"/>
    <lineage>
        <taxon>Bacteria</taxon>
        <taxon>Bacillati</taxon>
        <taxon>Actinomycetota</taxon>
        <taxon>Actinomycetes</taxon>
        <taxon>Kitasatosporales</taxon>
        <taxon>Streptomycetaceae</taxon>
        <taxon>Streptomyces</taxon>
    </lineage>
</organism>
<feature type="transmembrane region" description="Helical" evidence="1">
    <location>
        <begin position="67"/>
        <end position="86"/>
    </location>
</feature>
<feature type="transmembrane region" description="Helical" evidence="1">
    <location>
        <begin position="30"/>
        <end position="47"/>
    </location>
</feature>
<feature type="transmembrane region" description="Helical" evidence="1">
    <location>
        <begin position="93"/>
        <end position="114"/>
    </location>
</feature>
<name>A0ABP6W586_9ACTN</name>
<evidence type="ECO:0000313" key="3">
    <source>
        <dbReference type="Proteomes" id="UP001500707"/>
    </source>
</evidence>
<sequence>MLLAAAPDNTVVFTSREASPIPRERLHRRVFVAAGVYNVVWGCYAAVDPQWLFRVADMPQQNHPQIFMTLGMVLGLYGLLYLDVALRPAEGLPIAAVGLVGKILGPLGWLWLAVTGEWPLASGVILVTNDLIWWVPFALYLHDCLPQWRTRYLGKRRV</sequence>
<keyword evidence="1" id="KW-0472">Membrane</keyword>
<proteinExistence type="predicted"/>
<keyword evidence="1" id="KW-0812">Transmembrane</keyword>
<protein>
    <recommendedName>
        <fullName evidence="4">Alkyl hydroperoxide reductase</fullName>
    </recommendedName>
</protein>
<evidence type="ECO:0008006" key="4">
    <source>
        <dbReference type="Google" id="ProtNLM"/>
    </source>
</evidence>
<evidence type="ECO:0000313" key="2">
    <source>
        <dbReference type="EMBL" id="GAA3544446.1"/>
    </source>
</evidence>
<feature type="transmembrane region" description="Helical" evidence="1">
    <location>
        <begin position="120"/>
        <end position="141"/>
    </location>
</feature>
<evidence type="ECO:0000256" key="1">
    <source>
        <dbReference type="SAM" id="Phobius"/>
    </source>
</evidence>
<keyword evidence="1" id="KW-1133">Transmembrane helix</keyword>
<dbReference type="Proteomes" id="UP001500707">
    <property type="component" value="Unassembled WGS sequence"/>
</dbReference>
<comment type="caution">
    <text evidence="2">The sequence shown here is derived from an EMBL/GenBank/DDBJ whole genome shotgun (WGS) entry which is preliminary data.</text>
</comment>
<gene>
    <name evidence="2" type="ORF">GCM10022295_27960</name>
</gene>
<keyword evidence="3" id="KW-1185">Reference proteome</keyword>